<dbReference type="InterPro" id="IPR007272">
    <property type="entry name" value="Sulf_transp_TsuA/YedE"/>
</dbReference>
<feature type="transmembrane region" description="Helical" evidence="9">
    <location>
        <begin position="119"/>
        <end position="142"/>
    </location>
</feature>
<comment type="caution">
    <text evidence="10">The sequence shown here is derived from an EMBL/GenBank/DDBJ whole genome shotgun (WGS) entry which is preliminary data.</text>
</comment>
<dbReference type="GO" id="GO:0005886">
    <property type="term" value="C:plasma membrane"/>
    <property type="evidence" value="ECO:0007669"/>
    <property type="project" value="UniProtKB-SubCell"/>
</dbReference>
<dbReference type="RefSeq" id="WP_169654604.1">
    <property type="nucleotide sequence ID" value="NZ_JABANE010000004.1"/>
</dbReference>
<keyword evidence="4" id="KW-0997">Cell inner membrane</keyword>
<accession>A0A7X9NZM0</accession>
<evidence type="ECO:0000256" key="5">
    <source>
        <dbReference type="ARBA" id="ARBA00022692"/>
    </source>
</evidence>
<evidence type="ECO:0000256" key="4">
    <source>
        <dbReference type="ARBA" id="ARBA00022519"/>
    </source>
</evidence>
<feature type="transmembrane region" description="Helical" evidence="9">
    <location>
        <begin position="62"/>
        <end position="81"/>
    </location>
</feature>
<feature type="transmembrane region" description="Helical" evidence="9">
    <location>
        <begin position="163"/>
        <end position="185"/>
    </location>
</feature>
<keyword evidence="2" id="KW-0813">Transport</keyword>
<dbReference type="PANTHER" id="PTHR30574">
    <property type="entry name" value="INNER MEMBRANE PROTEIN YEDE"/>
    <property type="match status" value="1"/>
</dbReference>
<proteinExistence type="inferred from homology"/>
<evidence type="ECO:0000256" key="8">
    <source>
        <dbReference type="ARBA" id="ARBA00035655"/>
    </source>
</evidence>
<evidence type="ECO:0000313" key="10">
    <source>
        <dbReference type="EMBL" id="NME66788.1"/>
    </source>
</evidence>
<feature type="transmembrane region" description="Helical" evidence="9">
    <location>
        <begin position="6"/>
        <end position="28"/>
    </location>
</feature>
<keyword evidence="3" id="KW-1003">Cell membrane</keyword>
<comment type="subcellular location">
    <subcellularLocation>
        <location evidence="1">Cell inner membrane</location>
        <topology evidence="1">Multi-pass membrane protein</topology>
    </subcellularLocation>
</comment>
<keyword evidence="6 9" id="KW-1133">Transmembrane helix</keyword>
<evidence type="ECO:0000313" key="11">
    <source>
        <dbReference type="Proteomes" id="UP000576082"/>
    </source>
</evidence>
<evidence type="ECO:0000256" key="2">
    <source>
        <dbReference type="ARBA" id="ARBA00022448"/>
    </source>
</evidence>
<evidence type="ECO:0000256" key="1">
    <source>
        <dbReference type="ARBA" id="ARBA00004429"/>
    </source>
</evidence>
<evidence type="ECO:0000256" key="3">
    <source>
        <dbReference type="ARBA" id="ARBA00022475"/>
    </source>
</evidence>
<dbReference type="EMBL" id="JABANE010000004">
    <property type="protein sequence ID" value="NME66788.1"/>
    <property type="molecule type" value="Genomic_DNA"/>
</dbReference>
<gene>
    <name evidence="10" type="ORF">HHU12_02315</name>
</gene>
<evidence type="ECO:0000256" key="6">
    <source>
        <dbReference type="ARBA" id="ARBA00022989"/>
    </source>
</evidence>
<comment type="similarity">
    <text evidence="8">Belongs to the TsuA/YedE (TC 9.B.102) family.</text>
</comment>
<sequence>METSLAPWPWYIGGPMIGATMGLLLLLGKSLGLSSNFRTICTACGIGKNTQFFNFEWKKESWNLVFALGCIIGGFISNQFLGGDVLAGVSDRTIDHLHQLGITSDTHYVLPTELFNKEAIFSIKGMLMLSMGGFLIGFGARYAGGCTSGHAISGLSNLQLPSLIAVIGYFIGGLIMTFLILPFIIQF</sequence>
<organism evidence="10 11">
    <name type="scientific">Flammeovirga aprica JL-4</name>
    <dbReference type="NCBI Taxonomy" id="694437"/>
    <lineage>
        <taxon>Bacteria</taxon>
        <taxon>Pseudomonadati</taxon>
        <taxon>Bacteroidota</taxon>
        <taxon>Cytophagia</taxon>
        <taxon>Cytophagales</taxon>
        <taxon>Flammeovirgaceae</taxon>
        <taxon>Flammeovirga</taxon>
    </lineage>
</organism>
<protein>
    <submittedName>
        <fullName evidence="10">YeeE/YedE family protein</fullName>
    </submittedName>
</protein>
<evidence type="ECO:0000256" key="9">
    <source>
        <dbReference type="SAM" id="Phobius"/>
    </source>
</evidence>
<evidence type="ECO:0000256" key="7">
    <source>
        <dbReference type="ARBA" id="ARBA00023136"/>
    </source>
</evidence>
<name>A0A7X9NZM0_9BACT</name>
<dbReference type="Proteomes" id="UP000576082">
    <property type="component" value="Unassembled WGS sequence"/>
</dbReference>
<dbReference type="PANTHER" id="PTHR30574:SF1">
    <property type="entry name" value="SULPHUR TRANSPORT DOMAIN-CONTAINING PROTEIN"/>
    <property type="match status" value="1"/>
</dbReference>
<dbReference type="AlphaFoldDB" id="A0A7X9NZM0"/>
<reference evidence="10 11" key="1">
    <citation type="submission" date="2020-04" db="EMBL/GenBank/DDBJ databases">
        <title>Flammeovirga sp. SR4, a novel species isolated from seawater.</title>
        <authorList>
            <person name="Wang X."/>
        </authorList>
    </citation>
    <scope>NUCLEOTIDE SEQUENCE [LARGE SCALE GENOMIC DNA]</scope>
    <source>
        <strain evidence="10 11">ATCC 23126</strain>
    </source>
</reference>
<keyword evidence="5 9" id="KW-0812">Transmembrane</keyword>
<dbReference type="Pfam" id="PF04143">
    <property type="entry name" value="Sulf_transp"/>
    <property type="match status" value="1"/>
</dbReference>
<keyword evidence="7 9" id="KW-0472">Membrane</keyword>
<keyword evidence="11" id="KW-1185">Reference proteome</keyword>